<reference evidence="7" key="1">
    <citation type="journal article" date="2020" name="Stud. Mycol.">
        <title>101 Dothideomycetes genomes: a test case for predicting lifestyles and emergence of pathogens.</title>
        <authorList>
            <person name="Haridas S."/>
            <person name="Albert R."/>
            <person name="Binder M."/>
            <person name="Bloem J."/>
            <person name="Labutti K."/>
            <person name="Salamov A."/>
            <person name="Andreopoulos B."/>
            <person name="Baker S."/>
            <person name="Barry K."/>
            <person name="Bills G."/>
            <person name="Bluhm B."/>
            <person name="Cannon C."/>
            <person name="Castanera R."/>
            <person name="Culley D."/>
            <person name="Daum C."/>
            <person name="Ezra D."/>
            <person name="Gonzalez J."/>
            <person name="Henrissat B."/>
            <person name="Kuo A."/>
            <person name="Liang C."/>
            <person name="Lipzen A."/>
            <person name="Lutzoni F."/>
            <person name="Magnuson J."/>
            <person name="Mondo S."/>
            <person name="Nolan M."/>
            <person name="Ohm R."/>
            <person name="Pangilinan J."/>
            <person name="Park H.-J."/>
            <person name="Ramirez L."/>
            <person name="Alfaro M."/>
            <person name="Sun H."/>
            <person name="Tritt A."/>
            <person name="Yoshinaga Y."/>
            <person name="Zwiers L.-H."/>
            <person name="Turgeon B."/>
            <person name="Goodwin S."/>
            <person name="Spatafora J."/>
            <person name="Crous P."/>
            <person name="Grigoriev I."/>
        </authorList>
    </citation>
    <scope>NUCLEOTIDE SEQUENCE</scope>
    <source>
        <strain evidence="7">CBS 122681</strain>
    </source>
</reference>
<evidence type="ECO:0000256" key="4">
    <source>
        <dbReference type="ARBA" id="ARBA00023002"/>
    </source>
</evidence>
<evidence type="ECO:0000313" key="7">
    <source>
        <dbReference type="EMBL" id="KAF2647488.1"/>
    </source>
</evidence>
<dbReference type="Gene3D" id="2.60.120.620">
    <property type="entry name" value="q2cbj1_9rhob like domain"/>
    <property type="match status" value="1"/>
</dbReference>
<feature type="domain" description="Prolyl 4-hydroxylase alpha subunit" evidence="6">
    <location>
        <begin position="3"/>
        <end position="196"/>
    </location>
</feature>
<dbReference type="PANTHER" id="PTHR10869:SF246">
    <property type="entry name" value="TRANSMEMBRANE PROLYL 4-HYDROXYLASE"/>
    <property type="match status" value="1"/>
</dbReference>
<keyword evidence="5" id="KW-0408">Iron</keyword>
<proteinExistence type="predicted"/>
<dbReference type="OrthoDB" id="420380at2759"/>
<dbReference type="GO" id="GO:0031418">
    <property type="term" value="F:L-ascorbic acid binding"/>
    <property type="evidence" value="ECO:0007669"/>
    <property type="project" value="InterPro"/>
</dbReference>
<keyword evidence="8" id="KW-1185">Reference proteome</keyword>
<gene>
    <name evidence="7" type="ORF">K491DRAFT_614522</name>
</gene>
<dbReference type="GO" id="GO:0004656">
    <property type="term" value="F:procollagen-proline 4-dioxygenase activity"/>
    <property type="evidence" value="ECO:0007669"/>
    <property type="project" value="TreeGrafter"/>
</dbReference>
<evidence type="ECO:0000256" key="5">
    <source>
        <dbReference type="ARBA" id="ARBA00023004"/>
    </source>
</evidence>
<dbReference type="EMBL" id="MU004614">
    <property type="protein sequence ID" value="KAF2647488.1"/>
    <property type="molecule type" value="Genomic_DNA"/>
</dbReference>
<evidence type="ECO:0000259" key="6">
    <source>
        <dbReference type="SMART" id="SM00702"/>
    </source>
</evidence>
<evidence type="ECO:0000313" key="8">
    <source>
        <dbReference type="Proteomes" id="UP000799324"/>
    </source>
</evidence>
<protein>
    <recommendedName>
        <fullName evidence="6">Prolyl 4-hydroxylase alpha subunit domain-containing protein</fullName>
    </recommendedName>
</protein>
<dbReference type="PANTHER" id="PTHR10869">
    <property type="entry name" value="PROLYL 4-HYDROXYLASE ALPHA SUBUNIT"/>
    <property type="match status" value="1"/>
</dbReference>
<evidence type="ECO:0000256" key="1">
    <source>
        <dbReference type="ARBA" id="ARBA00001961"/>
    </source>
</evidence>
<keyword evidence="4" id="KW-0560">Oxidoreductase</keyword>
<feature type="non-terminal residue" evidence="7">
    <location>
        <position position="1"/>
    </location>
</feature>
<dbReference type="Pfam" id="PF13640">
    <property type="entry name" value="2OG-FeII_Oxy_3"/>
    <property type="match status" value="1"/>
</dbReference>
<keyword evidence="2" id="KW-0479">Metal-binding</keyword>
<dbReference type="Proteomes" id="UP000799324">
    <property type="component" value="Unassembled WGS sequence"/>
</dbReference>
<dbReference type="InterPro" id="IPR006620">
    <property type="entry name" value="Pro_4_hyd_alph"/>
</dbReference>
<name>A0A6A6SM93_9PLEO</name>
<dbReference type="InterPro" id="IPR045054">
    <property type="entry name" value="P4HA-like"/>
</dbReference>
<evidence type="ECO:0000256" key="2">
    <source>
        <dbReference type="ARBA" id="ARBA00022723"/>
    </source>
</evidence>
<evidence type="ECO:0000256" key="3">
    <source>
        <dbReference type="ARBA" id="ARBA00022964"/>
    </source>
</evidence>
<dbReference type="SMART" id="SM00702">
    <property type="entry name" value="P4Hc"/>
    <property type="match status" value="1"/>
</dbReference>
<dbReference type="InterPro" id="IPR044862">
    <property type="entry name" value="Pro_4_hyd_alph_FE2OG_OXY"/>
</dbReference>
<organism evidence="7 8">
    <name type="scientific">Lophiostoma macrostomum CBS 122681</name>
    <dbReference type="NCBI Taxonomy" id="1314788"/>
    <lineage>
        <taxon>Eukaryota</taxon>
        <taxon>Fungi</taxon>
        <taxon>Dikarya</taxon>
        <taxon>Ascomycota</taxon>
        <taxon>Pezizomycotina</taxon>
        <taxon>Dothideomycetes</taxon>
        <taxon>Pleosporomycetidae</taxon>
        <taxon>Pleosporales</taxon>
        <taxon>Lophiostomataceae</taxon>
        <taxon>Lophiostoma</taxon>
    </lineage>
</organism>
<accession>A0A6A6SM93</accession>
<dbReference type="AlphaFoldDB" id="A0A6A6SM93"/>
<dbReference type="GO" id="GO:0005783">
    <property type="term" value="C:endoplasmic reticulum"/>
    <property type="evidence" value="ECO:0007669"/>
    <property type="project" value="TreeGrafter"/>
</dbReference>
<keyword evidence="3" id="KW-0223">Dioxygenase</keyword>
<comment type="cofactor">
    <cofactor evidence="1">
        <name>L-ascorbate</name>
        <dbReference type="ChEBI" id="CHEBI:38290"/>
    </cofactor>
</comment>
<sequence length="206" mass="23044">SDPNWQTSSIWTSGREHIDPTIRLSQKAPLPESDETIACIEQRAREIQGWRPNVWIEKLWAQKYGKGGHYMYHYDFSAPTPTSGRVSTFMVYVEANCTGGGTNFPRIERPMGREWCRFVECPGESEGEGNEDGDGGVEELTDGAGGKVEGVVFKAIAGNAVFWENIRGDGTAWPETWHAGLPVKEGTKIGLNVWSWWQEGYMPSEE</sequence>
<dbReference type="GO" id="GO:0005506">
    <property type="term" value="F:iron ion binding"/>
    <property type="evidence" value="ECO:0007669"/>
    <property type="project" value="InterPro"/>
</dbReference>